<comment type="caution">
    <text evidence="1">The sequence shown here is derived from an EMBL/GenBank/DDBJ whole genome shotgun (WGS) entry which is preliminary data.</text>
</comment>
<evidence type="ECO:0000313" key="2">
    <source>
        <dbReference type="Proteomes" id="UP000285456"/>
    </source>
</evidence>
<dbReference type="EMBL" id="QWEH01000014">
    <property type="protein sequence ID" value="RHW30402.1"/>
    <property type="molecule type" value="Genomic_DNA"/>
</dbReference>
<dbReference type="OrthoDB" id="2692124at2"/>
<protein>
    <submittedName>
        <fullName evidence="1">DUF2187 domain-containing protein</fullName>
    </submittedName>
</protein>
<accession>A0A417YCR6</accession>
<dbReference type="Pfam" id="PF09953">
    <property type="entry name" value="DUF2187"/>
    <property type="match status" value="1"/>
</dbReference>
<sequence length="54" mass="5935">MAGIGDEISFKSGVKGIVEKIYQNSVMVSVTENTTNLEFEGDKTVIGHKNYEII</sequence>
<dbReference type="InterPro" id="IPR018690">
    <property type="entry name" value="DUF2187"/>
</dbReference>
<name>A0A417YCR6_9BACI</name>
<evidence type="ECO:0000313" key="1">
    <source>
        <dbReference type="EMBL" id="RHW30402.1"/>
    </source>
</evidence>
<keyword evidence="2" id="KW-1185">Reference proteome</keyword>
<dbReference type="AlphaFoldDB" id="A0A417YCR6"/>
<organism evidence="1 2">
    <name type="scientific">Oceanobacillus profundus</name>
    <dbReference type="NCBI Taxonomy" id="372463"/>
    <lineage>
        <taxon>Bacteria</taxon>
        <taxon>Bacillati</taxon>
        <taxon>Bacillota</taxon>
        <taxon>Bacilli</taxon>
        <taxon>Bacillales</taxon>
        <taxon>Bacillaceae</taxon>
        <taxon>Oceanobacillus</taxon>
    </lineage>
</organism>
<reference evidence="1 2" key="1">
    <citation type="journal article" date="2007" name="Int. J. Syst. Evol. Microbiol.">
        <title>Oceanobacillus profundus sp. nov., isolated from a deep-sea sediment core.</title>
        <authorList>
            <person name="Kim Y.G."/>
            <person name="Choi D.H."/>
            <person name="Hyun S."/>
            <person name="Cho B.C."/>
        </authorList>
    </citation>
    <scope>NUCLEOTIDE SEQUENCE [LARGE SCALE GENOMIC DNA]</scope>
    <source>
        <strain evidence="1 2">DSM 18246</strain>
    </source>
</reference>
<proteinExistence type="predicted"/>
<gene>
    <name evidence="1" type="ORF">D1B32_17150</name>
</gene>
<dbReference type="Proteomes" id="UP000285456">
    <property type="component" value="Unassembled WGS sequence"/>
</dbReference>